<evidence type="ECO:0000256" key="7">
    <source>
        <dbReference type="SAM" id="MobiDB-lite"/>
    </source>
</evidence>
<reference evidence="9" key="1">
    <citation type="submission" date="2023-10" db="EMBL/GenBank/DDBJ databases">
        <title>Genome assembly of Pristionchus species.</title>
        <authorList>
            <person name="Yoshida K."/>
            <person name="Sommer R.J."/>
        </authorList>
    </citation>
    <scope>NUCLEOTIDE SEQUENCE</scope>
    <source>
        <strain evidence="9">RS5133</strain>
    </source>
</reference>
<accession>A0AAV5WRB9</accession>
<sequence length="919" mass="103101">MDIEKLKQALVATTVAEEQKQAEQYLQTQCLPVAGFAPTLLRIIVDPSSDATLAVIAVTYFKNTVMKHWKKDDELPEAEQQFVLSDEDKAFVRENIVDAICNTSTITVRNQLCYAVQTIARCDFPDQWPSLPAKVAGLLHTDNAAHMLGAFLVMYKLSKIYEYKRTNERKILLDMMQPLMPVLFERLNQLGPNDSDESIFLQKIIVKILYCLTQFSLNLEFIKEDQFDGWLNACRQVLLHPVPASVDTSDPDEAERHEHWKLKKWAAKVLERTFERYGAPGQVESGYAEFAQRFLLTHSIPCVEVFLQQLAARQTGAFVSNRVVHLALSFLTTGVSHSHVWKVIKPHFLSLSEHVIFPLLCHTEDDEAMWEDDVEEYIRFKYDIFEDLNNPCNSAASLLIASCKRKDMIQPVLTFIIQTLVGRTNEPVAVDGAMRMAGELAAQLTQSKKYKKDCEKLLDAHVIPRLTHESRFVRARAACTLKQFTCTQFNTPRILKSVVDGVVARMLTPDEELPVKVEAALCVQYMLDEQDEKACDFIKPHVAQIIPNVLKLISTTHVEELCGVVDEMMDKFMDEVVPAASLIAAELSDLFLTVIASEQADEMTPTLMSVISTLANILDVVDEHKEIMVAVEGSVLRIIKAVFLTANIDYYDDVLMLVQSLISTQVSVPLWDTFMDIYNAFMAGNNSVMIFADITSVLHLYITTDTEQFLARPERLNCVLEMCKLVIEDMNQGDDNQLAAMKVLEILVLECGRGIQEAIPLILTLTLNRMTKPFEGLSELQPMCCCVLVACVFMVETPSLAILGQCAMHATPPQKALDLIANQLVHLNNKFEGVHGRKMAILGWCLMLRQSAEQRPNAIGYDPRKVLEQCIGLFEGLQKAMKLQAEALDESDSEEESDGEDEDDEEEMGGGAGGGGKGK</sequence>
<dbReference type="PANTHER" id="PTHR10997:SF18">
    <property type="entry name" value="D-IMPORTIN 7_RANBP7"/>
    <property type="match status" value="1"/>
</dbReference>
<keyword evidence="3" id="KW-0813">Transport</keyword>
<gene>
    <name evidence="9" type="ORF">PFISCL1PPCAC_23634</name>
</gene>
<dbReference type="SUPFAM" id="SSF48371">
    <property type="entry name" value="ARM repeat"/>
    <property type="match status" value="1"/>
</dbReference>
<dbReference type="InterPro" id="IPR011989">
    <property type="entry name" value="ARM-like"/>
</dbReference>
<proteinExistence type="predicted"/>
<dbReference type="Proteomes" id="UP001432322">
    <property type="component" value="Unassembled WGS sequence"/>
</dbReference>
<feature type="domain" description="Importin N-terminal" evidence="8">
    <location>
        <begin position="22"/>
        <end position="102"/>
    </location>
</feature>
<dbReference type="EMBL" id="BTSY01000006">
    <property type="protein sequence ID" value="GMT32337.1"/>
    <property type="molecule type" value="Genomic_DNA"/>
</dbReference>
<evidence type="ECO:0000256" key="4">
    <source>
        <dbReference type="ARBA" id="ARBA00022490"/>
    </source>
</evidence>
<dbReference type="SMART" id="SM00913">
    <property type="entry name" value="IBN_N"/>
    <property type="match status" value="1"/>
</dbReference>
<dbReference type="PROSITE" id="PS50166">
    <property type="entry name" value="IMPORTIN_B_NT"/>
    <property type="match status" value="1"/>
</dbReference>
<evidence type="ECO:0000259" key="8">
    <source>
        <dbReference type="PROSITE" id="PS50166"/>
    </source>
</evidence>
<dbReference type="GO" id="GO:0005829">
    <property type="term" value="C:cytosol"/>
    <property type="evidence" value="ECO:0007669"/>
    <property type="project" value="TreeGrafter"/>
</dbReference>
<dbReference type="PANTHER" id="PTHR10997">
    <property type="entry name" value="IMPORTIN-7, 8, 11"/>
    <property type="match status" value="1"/>
</dbReference>
<dbReference type="GO" id="GO:0031267">
    <property type="term" value="F:small GTPase binding"/>
    <property type="evidence" value="ECO:0007669"/>
    <property type="project" value="InterPro"/>
</dbReference>
<dbReference type="Gene3D" id="1.25.10.10">
    <property type="entry name" value="Leucine-rich Repeat Variant"/>
    <property type="match status" value="1"/>
</dbReference>
<evidence type="ECO:0000256" key="1">
    <source>
        <dbReference type="ARBA" id="ARBA00004123"/>
    </source>
</evidence>
<keyword evidence="5" id="KW-0653">Protein transport</keyword>
<feature type="compositionally biased region" description="Gly residues" evidence="7">
    <location>
        <begin position="909"/>
        <end position="919"/>
    </location>
</feature>
<dbReference type="AlphaFoldDB" id="A0AAV5WRB9"/>
<keyword evidence="10" id="KW-1185">Reference proteome</keyword>
<feature type="non-terminal residue" evidence="9">
    <location>
        <position position="919"/>
    </location>
</feature>
<feature type="region of interest" description="Disordered" evidence="7">
    <location>
        <begin position="884"/>
        <end position="919"/>
    </location>
</feature>
<name>A0AAV5WRB9_9BILA</name>
<evidence type="ECO:0000256" key="2">
    <source>
        <dbReference type="ARBA" id="ARBA00004496"/>
    </source>
</evidence>
<dbReference type="GO" id="GO:0006606">
    <property type="term" value="P:protein import into nucleus"/>
    <property type="evidence" value="ECO:0007669"/>
    <property type="project" value="TreeGrafter"/>
</dbReference>
<evidence type="ECO:0000313" key="9">
    <source>
        <dbReference type="EMBL" id="GMT32337.1"/>
    </source>
</evidence>
<organism evidence="9 10">
    <name type="scientific">Pristionchus fissidentatus</name>
    <dbReference type="NCBI Taxonomy" id="1538716"/>
    <lineage>
        <taxon>Eukaryota</taxon>
        <taxon>Metazoa</taxon>
        <taxon>Ecdysozoa</taxon>
        <taxon>Nematoda</taxon>
        <taxon>Chromadorea</taxon>
        <taxon>Rhabditida</taxon>
        <taxon>Rhabditina</taxon>
        <taxon>Diplogasteromorpha</taxon>
        <taxon>Diplogasteroidea</taxon>
        <taxon>Neodiplogasteridae</taxon>
        <taxon>Pristionchus</taxon>
    </lineage>
</organism>
<evidence type="ECO:0000256" key="3">
    <source>
        <dbReference type="ARBA" id="ARBA00022448"/>
    </source>
</evidence>
<dbReference type="InterPro" id="IPR001494">
    <property type="entry name" value="Importin-beta_N"/>
</dbReference>
<dbReference type="Pfam" id="PF03810">
    <property type="entry name" value="IBN_N"/>
    <property type="match status" value="1"/>
</dbReference>
<evidence type="ECO:0000313" key="10">
    <source>
        <dbReference type="Proteomes" id="UP001432322"/>
    </source>
</evidence>
<protein>
    <recommendedName>
        <fullName evidence="8">Importin N-terminal domain-containing protein</fullName>
    </recommendedName>
</protein>
<keyword evidence="6" id="KW-0539">Nucleus</keyword>
<comment type="caution">
    <text evidence="9">The sequence shown here is derived from an EMBL/GenBank/DDBJ whole genome shotgun (WGS) entry which is preliminary data.</text>
</comment>
<evidence type="ECO:0000256" key="5">
    <source>
        <dbReference type="ARBA" id="ARBA00022927"/>
    </source>
</evidence>
<feature type="compositionally biased region" description="Acidic residues" evidence="7">
    <location>
        <begin position="887"/>
        <end position="908"/>
    </location>
</feature>
<dbReference type="GO" id="GO:0005635">
    <property type="term" value="C:nuclear envelope"/>
    <property type="evidence" value="ECO:0007669"/>
    <property type="project" value="TreeGrafter"/>
</dbReference>
<comment type="subcellular location">
    <subcellularLocation>
        <location evidence="2">Cytoplasm</location>
    </subcellularLocation>
    <subcellularLocation>
        <location evidence="1">Nucleus</location>
    </subcellularLocation>
</comment>
<dbReference type="InterPro" id="IPR016024">
    <property type="entry name" value="ARM-type_fold"/>
</dbReference>
<keyword evidence="4" id="KW-0963">Cytoplasm</keyword>
<evidence type="ECO:0000256" key="6">
    <source>
        <dbReference type="ARBA" id="ARBA00023242"/>
    </source>
</evidence>